<sequence>MSNIIQLALKILSNLTEMFDRETSADEKVKDYSLKSGKDLKKAVYYARIIFDGKRKFAGLDVLLKDKLSKDDYEEYLKLRRKFNKYS</sequence>
<accession>A0A8S5MEF8</accession>
<evidence type="ECO:0000313" key="1">
    <source>
        <dbReference type="EMBL" id="DAD80560.1"/>
    </source>
</evidence>
<proteinExistence type="predicted"/>
<dbReference type="EMBL" id="BK014884">
    <property type="protein sequence ID" value="DAD80560.1"/>
    <property type="molecule type" value="Genomic_DNA"/>
</dbReference>
<protein>
    <submittedName>
        <fullName evidence="1">Uncharacterized protein</fullName>
    </submittedName>
</protein>
<name>A0A8S5MEF8_9CAUD</name>
<reference evidence="1" key="1">
    <citation type="journal article" date="2021" name="Proc. Natl. Acad. Sci. U.S.A.">
        <title>A Catalog of Tens of Thousands of Viruses from Human Metagenomes Reveals Hidden Associations with Chronic Diseases.</title>
        <authorList>
            <person name="Tisza M.J."/>
            <person name="Buck C.B."/>
        </authorList>
    </citation>
    <scope>NUCLEOTIDE SEQUENCE</scope>
    <source>
        <strain evidence="1">CtYh54</strain>
    </source>
</reference>
<organism evidence="1">
    <name type="scientific">Siphoviridae sp. ctYh54</name>
    <dbReference type="NCBI Taxonomy" id="2826379"/>
    <lineage>
        <taxon>Viruses</taxon>
        <taxon>Duplodnaviria</taxon>
        <taxon>Heunggongvirae</taxon>
        <taxon>Uroviricota</taxon>
        <taxon>Caudoviricetes</taxon>
    </lineage>
</organism>